<evidence type="ECO:0000259" key="1">
    <source>
        <dbReference type="Pfam" id="PF06114"/>
    </source>
</evidence>
<dbReference type="RefSeq" id="WP_073240235.1">
    <property type="nucleotide sequence ID" value="NZ_FQUY01000041.1"/>
</dbReference>
<protein>
    <recommendedName>
        <fullName evidence="1">IrrE N-terminal-like domain-containing protein</fullName>
    </recommendedName>
</protein>
<keyword evidence="3" id="KW-1185">Reference proteome</keyword>
<dbReference type="OrthoDB" id="581382at2"/>
<gene>
    <name evidence="2" type="ORF">SAMN02745133_03089</name>
</gene>
<dbReference type="AlphaFoldDB" id="A0A1M5D2N6"/>
<name>A0A1M5D2N6_9FIRM</name>
<dbReference type="InterPro" id="IPR010359">
    <property type="entry name" value="IrrE_HExxH"/>
</dbReference>
<accession>A0A1M5D2N6</accession>
<dbReference type="STRING" id="1121429.SAMN02745133_03089"/>
<sequence length="335" mass="38752">MRTNLIPPKARLERTLRIVRQFIKDTGICMLPIDPFKIYKEFDWALFSCKEIEELKGKDDLLLLKIRKEKADAITFRDRQTGTYITVYEENNLPERIRWTLAHEIAHIKLDHLTDFNETCMSRGGISAQQYKVLEREANIFAAEFLSPMALLVLLEATQSDQIISYCQISKEAADHREREIRSYWGLKVYSQSTTFYKEQFRNFLNDINKVISFNSNYDKDGIIAMGVPTDENNRFLTCPRCNKSDFSKVARYCTLCGLFLFNSCSNTYAVEDGYCNHVNDGNARYCEICGAPTVLFTLGILQSWEEIRKSSSRNEDLNKKAENIFHLVKGTTGK</sequence>
<dbReference type="Gene3D" id="1.10.10.2910">
    <property type="match status" value="1"/>
</dbReference>
<dbReference type="Pfam" id="PF06114">
    <property type="entry name" value="Peptidase_M78"/>
    <property type="match status" value="1"/>
</dbReference>
<organism evidence="2 3">
    <name type="scientific">Desulforamulus putei DSM 12395</name>
    <dbReference type="NCBI Taxonomy" id="1121429"/>
    <lineage>
        <taxon>Bacteria</taxon>
        <taxon>Bacillati</taxon>
        <taxon>Bacillota</taxon>
        <taxon>Clostridia</taxon>
        <taxon>Eubacteriales</taxon>
        <taxon>Peptococcaceae</taxon>
        <taxon>Desulforamulus</taxon>
    </lineage>
</organism>
<reference evidence="3" key="1">
    <citation type="submission" date="2016-11" db="EMBL/GenBank/DDBJ databases">
        <authorList>
            <person name="Varghese N."/>
            <person name="Submissions S."/>
        </authorList>
    </citation>
    <scope>NUCLEOTIDE SEQUENCE [LARGE SCALE GENOMIC DNA]</scope>
    <source>
        <strain evidence="3">DSM 12395</strain>
    </source>
</reference>
<feature type="domain" description="IrrE N-terminal-like" evidence="1">
    <location>
        <begin position="69"/>
        <end position="177"/>
    </location>
</feature>
<proteinExistence type="predicted"/>
<dbReference type="EMBL" id="FQUY01000041">
    <property type="protein sequence ID" value="SHF61135.1"/>
    <property type="molecule type" value="Genomic_DNA"/>
</dbReference>
<dbReference type="Proteomes" id="UP000184148">
    <property type="component" value="Unassembled WGS sequence"/>
</dbReference>
<evidence type="ECO:0000313" key="2">
    <source>
        <dbReference type="EMBL" id="SHF61135.1"/>
    </source>
</evidence>
<evidence type="ECO:0000313" key="3">
    <source>
        <dbReference type="Proteomes" id="UP000184148"/>
    </source>
</evidence>